<evidence type="ECO:0000313" key="1">
    <source>
        <dbReference type="EMBL" id="MCP2731607.1"/>
    </source>
</evidence>
<organism evidence="1 2">
    <name type="scientific">Limnofasciculus baicalensis BBK-W-15</name>
    <dbReference type="NCBI Taxonomy" id="2699891"/>
    <lineage>
        <taxon>Bacteria</taxon>
        <taxon>Bacillati</taxon>
        <taxon>Cyanobacteriota</taxon>
        <taxon>Cyanophyceae</taxon>
        <taxon>Coleofasciculales</taxon>
        <taxon>Coleofasciculaceae</taxon>
        <taxon>Limnofasciculus</taxon>
        <taxon>Limnofasciculus baicalensis</taxon>
    </lineage>
</organism>
<accession>A0AAE3GWZ6</accession>
<dbReference type="EMBL" id="JAMZMM010000360">
    <property type="protein sequence ID" value="MCP2731607.1"/>
    <property type="molecule type" value="Genomic_DNA"/>
</dbReference>
<proteinExistence type="predicted"/>
<sequence length="266" mass="29427">MSESLIATANIKPSTSNLQQTFGETLLAQVRRSRLGFRIGNIRSSRQRTGAISRGPRACGGETIDVTALLPKTNEAKLAAEKKIEIESTVSQSPTLLIYISKTQKTKGTFVVVGEKNNEAFLVQEKQVELPGRGGVVSVTVDLPKGEDENISSGVEEPLYHWFFTIDCNPNDPDTSGDLVVDGWVKLMPKDDSLTQDLAQAQERDRPAVYAQHENWTETVSTLADLRQRYPNEQQLKDDWQSLLKSVGLDRLANAEIIGALKEMEN</sequence>
<dbReference type="Pfam" id="PF06051">
    <property type="entry name" value="DUF928"/>
    <property type="match status" value="1"/>
</dbReference>
<comment type="caution">
    <text evidence="1">The sequence shown here is derived from an EMBL/GenBank/DDBJ whole genome shotgun (WGS) entry which is preliminary data.</text>
</comment>
<dbReference type="RefSeq" id="WP_254014342.1">
    <property type="nucleotide sequence ID" value="NZ_JAMZMM010000360.1"/>
</dbReference>
<dbReference type="AlphaFoldDB" id="A0AAE3GWZ6"/>
<dbReference type="InterPro" id="IPR010328">
    <property type="entry name" value="DUF928"/>
</dbReference>
<keyword evidence="2" id="KW-1185">Reference proteome</keyword>
<name>A0AAE3GWZ6_9CYAN</name>
<reference evidence="1" key="1">
    <citation type="submission" date="2022-06" db="EMBL/GenBank/DDBJ databases">
        <title>New cyanobacteria of genus Symplocastrum in benthos of Lake Baikal.</title>
        <authorList>
            <person name="Sorokovikova E."/>
            <person name="Tikhonova I."/>
            <person name="Krasnopeev A."/>
            <person name="Evseev P."/>
            <person name="Gladkikh A."/>
            <person name="Belykh O."/>
        </authorList>
    </citation>
    <scope>NUCLEOTIDE SEQUENCE</scope>
    <source>
        <strain evidence="1">BBK-W-15</strain>
    </source>
</reference>
<gene>
    <name evidence="1" type="ORF">NJ959_24570</name>
</gene>
<evidence type="ECO:0000313" key="2">
    <source>
        <dbReference type="Proteomes" id="UP001204953"/>
    </source>
</evidence>
<protein>
    <submittedName>
        <fullName evidence="1">DUF928 domain-containing protein</fullName>
    </submittedName>
</protein>
<dbReference type="Proteomes" id="UP001204953">
    <property type="component" value="Unassembled WGS sequence"/>
</dbReference>